<gene>
    <name evidence="1" type="ORF">EVAR_93187_1</name>
</gene>
<accession>A0A4C1TXI8</accession>
<evidence type="ECO:0000313" key="1">
    <source>
        <dbReference type="EMBL" id="GBP18759.1"/>
    </source>
</evidence>
<reference evidence="1 2" key="1">
    <citation type="journal article" date="2019" name="Commun. Biol.">
        <title>The bagworm genome reveals a unique fibroin gene that provides high tensile strength.</title>
        <authorList>
            <person name="Kono N."/>
            <person name="Nakamura H."/>
            <person name="Ohtoshi R."/>
            <person name="Tomita M."/>
            <person name="Numata K."/>
            <person name="Arakawa K."/>
        </authorList>
    </citation>
    <scope>NUCLEOTIDE SEQUENCE [LARGE SCALE GENOMIC DNA]</scope>
</reference>
<dbReference type="Proteomes" id="UP000299102">
    <property type="component" value="Unassembled WGS sequence"/>
</dbReference>
<name>A0A4C1TXI8_EUMVA</name>
<organism evidence="1 2">
    <name type="scientific">Eumeta variegata</name>
    <name type="common">Bagworm moth</name>
    <name type="synonym">Eumeta japonica</name>
    <dbReference type="NCBI Taxonomy" id="151549"/>
    <lineage>
        <taxon>Eukaryota</taxon>
        <taxon>Metazoa</taxon>
        <taxon>Ecdysozoa</taxon>
        <taxon>Arthropoda</taxon>
        <taxon>Hexapoda</taxon>
        <taxon>Insecta</taxon>
        <taxon>Pterygota</taxon>
        <taxon>Neoptera</taxon>
        <taxon>Endopterygota</taxon>
        <taxon>Lepidoptera</taxon>
        <taxon>Glossata</taxon>
        <taxon>Ditrysia</taxon>
        <taxon>Tineoidea</taxon>
        <taxon>Psychidae</taxon>
        <taxon>Oiketicinae</taxon>
        <taxon>Eumeta</taxon>
    </lineage>
</organism>
<sequence>MRQHEIGGRLPVTNWSVSESKLDEVGLLLGSALVRNLSMMKDRYRVRVGIILRRPLNERRRFYEGSKILNVTRRVAAVREAAANEMTRRERKFAVLPEIEQATSPPTSRRAASCGEGVG</sequence>
<comment type="caution">
    <text evidence="1">The sequence shown here is derived from an EMBL/GenBank/DDBJ whole genome shotgun (WGS) entry which is preliminary data.</text>
</comment>
<evidence type="ECO:0000313" key="2">
    <source>
        <dbReference type="Proteomes" id="UP000299102"/>
    </source>
</evidence>
<dbReference type="EMBL" id="BGZK01000101">
    <property type="protein sequence ID" value="GBP18759.1"/>
    <property type="molecule type" value="Genomic_DNA"/>
</dbReference>
<protein>
    <submittedName>
        <fullName evidence="1">Uncharacterized protein</fullName>
    </submittedName>
</protein>
<keyword evidence="2" id="KW-1185">Reference proteome</keyword>
<dbReference type="AlphaFoldDB" id="A0A4C1TXI8"/>
<proteinExistence type="predicted"/>